<dbReference type="InterPro" id="IPR012310">
    <property type="entry name" value="DNA_ligase_ATP-dep_cent"/>
</dbReference>
<name>A0ABY4RGH1_9BACL</name>
<dbReference type="Pfam" id="PF01068">
    <property type="entry name" value="DNA_ligase_A_M"/>
    <property type="match status" value="1"/>
</dbReference>
<evidence type="ECO:0000313" key="5">
    <source>
        <dbReference type="Proteomes" id="UP001057134"/>
    </source>
</evidence>
<evidence type="ECO:0000259" key="3">
    <source>
        <dbReference type="PROSITE" id="PS50160"/>
    </source>
</evidence>
<evidence type="ECO:0000256" key="2">
    <source>
        <dbReference type="ARBA" id="ARBA00022598"/>
    </source>
</evidence>
<dbReference type="PANTHER" id="PTHR45674">
    <property type="entry name" value="DNA LIGASE 1/3 FAMILY MEMBER"/>
    <property type="match status" value="1"/>
</dbReference>
<dbReference type="PANTHER" id="PTHR45674:SF4">
    <property type="entry name" value="DNA LIGASE 1"/>
    <property type="match status" value="1"/>
</dbReference>
<comment type="similarity">
    <text evidence="1">Belongs to the ATP-dependent DNA ligase family.</text>
</comment>
<reference evidence="4" key="1">
    <citation type="submission" date="2018-02" db="EMBL/GenBank/DDBJ databases">
        <authorList>
            <person name="Kim S.-K."/>
            <person name="Jung H.-I."/>
            <person name="Lee S.-W."/>
        </authorList>
    </citation>
    <scope>NUCLEOTIDE SEQUENCE</scope>
    <source>
        <strain evidence="4">SK3146</strain>
    </source>
</reference>
<dbReference type="InterPro" id="IPR050191">
    <property type="entry name" value="ATP-dep_DNA_ligase"/>
</dbReference>
<dbReference type="Proteomes" id="UP001057134">
    <property type="component" value="Chromosome"/>
</dbReference>
<keyword evidence="2" id="KW-0436">Ligase</keyword>
<dbReference type="SUPFAM" id="SSF56091">
    <property type="entry name" value="DNA ligase/mRNA capping enzyme, catalytic domain"/>
    <property type="match status" value="1"/>
</dbReference>
<gene>
    <name evidence="4" type="ORF">SK3146_00720</name>
</gene>
<accession>A0ABY4RGH1</accession>
<evidence type="ECO:0000313" key="4">
    <source>
        <dbReference type="EMBL" id="UQZ81564.1"/>
    </source>
</evidence>
<evidence type="ECO:0000256" key="1">
    <source>
        <dbReference type="ARBA" id="ARBA00007572"/>
    </source>
</evidence>
<feature type="domain" description="ATP-dependent DNA ligase family profile" evidence="3">
    <location>
        <begin position="108"/>
        <end position="206"/>
    </location>
</feature>
<reference evidence="4" key="2">
    <citation type="journal article" date="2021" name="J Anim Sci Technol">
        <title>Complete genome sequence of Paenibacillus konkukensis sp. nov. SK3146 as a potential probiotic strain.</title>
        <authorList>
            <person name="Jung H.I."/>
            <person name="Park S."/>
            <person name="Niu K.M."/>
            <person name="Lee S.W."/>
            <person name="Kothari D."/>
            <person name="Yi K.J."/>
            <person name="Kim S.K."/>
        </authorList>
    </citation>
    <scope>NUCLEOTIDE SEQUENCE</scope>
    <source>
        <strain evidence="4">SK3146</strain>
    </source>
</reference>
<dbReference type="PROSITE" id="PS50160">
    <property type="entry name" value="DNA_LIGASE_A3"/>
    <property type="match status" value="1"/>
</dbReference>
<dbReference type="EMBL" id="CP027059">
    <property type="protein sequence ID" value="UQZ81564.1"/>
    <property type="molecule type" value="Genomic_DNA"/>
</dbReference>
<proteinExistence type="inferred from homology"/>
<dbReference type="Gene3D" id="3.30.470.30">
    <property type="entry name" value="DNA ligase/mRNA capping enzyme"/>
    <property type="match status" value="1"/>
</dbReference>
<organism evidence="4 5">
    <name type="scientific">Paenibacillus konkukensis</name>
    <dbReference type="NCBI Taxonomy" id="2020716"/>
    <lineage>
        <taxon>Bacteria</taxon>
        <taxon>Bacillati</taxon>
        <taxon>Bacillota</taxon>
        <taxon>Bacilli</taxon>
        <taxon>Bacillales</taxon>
        <taxon>Paenibacillaceae</taxon>
        <taxon>Paenibacillus</taxon>
    </lineage>
</organism>
<sequence>MMKLVMTMKLSPMLAEHADSIFNDEAYVFEPKWGGRRLILSRQGIETRLWLRDKNEVTRHFPELHRVPADGDVVLDGEVCCLDPHTGRYDPKLAGDRLQAKGHQRIRAYMKQRPACYIVWDILMYKGRDLRGLPLMKRRSVLESVLKEDEYFRITEQADGRGEDLYRKSLAEQLPGIVAKRKDSPYVSRRSHDWLAIAPKPDSEGI</sequence>
<dbReference type="RefSeq" id="WP_249863793.1">
    <property type="nucleotide sequence ID" value="NZ_CP027059.1"/>
</dbReference>
<protein>
    <submittedName>
        <fullName evidence="4">DNA ligase-like protein</fullName>
    </submittedName>
</protein>
<keyword evidence="5" id="KW-1185">Reference proteome</keyword>
<dbReference type="Gene3D" id="3.30.1490.70">
    <property type="match status" value="1"/>
</dbReference>